<protein>
    <recommendedName>
        <fullName evidence="5">Ribosome maturation factor RimM</fullName>
    </recommendedName>
</protein>
<dbReference type="GO" id="GO:0043022">
    <property type="term" value="F:ribosome binding"/>
    <property type="evidence" value="ECO:0007669"/>
    <property type="project" value="InterPro"/>
</dbReference>
<dbReference type="Gene3D" id="2.40.30.60">
    <property type="entry name" value="RimM"/>
    <property type="match status" value="1"/>
</dbReference>
<dbReference type="InterPro" id="IPR036976">
    <property type="entry name" value="RimM_N_sf"/>
</dbReference>
<evidence type="ECO:0000256" key="2">
    <source>
        <dbReference type="ARBA" id="ARBA00022517"/>
    </source>
</evidence>
<name>A0A074LLC8_9BACL</name>
<feature type="domain" description="PRC-barrel" evidence="7">
    <location>
        <begin position="99"/>
        <end position="172"/>
    </location>
</feature>
<dbReference type="GO" id="GO:0005840">
    <property type="term" value="C:ribosome"/>
    <property type="evidence" value="ECO:0007669"/>
    <property type="project" value="InterPro"/>
</dbReference>
<dbReference type="PANTHER" id="PTHR33692">
    <property type="entry name" value="RIBOSOME MATURATION FACTOR RIMM"/>
    <property type="match status" value="1"/>
</dbReference>
<evidence type="ECO:0000256" key="1">
    <source>
        <dbReference type="ARBA" id="ARBA00022490"/>
    </source>
</evidence>
<dbReference type="NCBIfam" id="TIGR02273">
    <property type="entry name" value="16S_RimM"/>
    <property type="match status" value="1"/>
</dbReference>
<dbReference type="Pfam" id="PF05239">
    <property type="entry name" value="PRC"/>
    <property type="match status" value="1"/>
</dbReference>
<dbReference type="Proteomes" id="UP000027931">
    <property type="component" value="Unassembled WGS sequence"/>
</dbReference>
<comment type="subunit">
    <text evidence="5">Binds ribosomal protein uS19.</text>
</comment>
<evidence type="ECO:0000313" key="9">
    <source>
        <dbReference type="Proteomes" id="UP000027931"/>
    </source>
</evidence>
<keyword evidence="3 5" id="KW-0698">rRNA processing</keyword>
<sequence length="174" mass="19609">MREQKLILVGHLVNTQGVRGEVRVLSRTDFDDIRFKTGSTIMLVHPNFPKPIELKISSSRPHKQFILLTFEGHLNINDVEKYKGGDLMVREEDLVQLPENTYYIYQLIGCQVVTDEGEVLGTLKDVLQPGANDVYVVKPPKGKDILLPVIPDCVLDVDVENKKVLVHILPGLLD</sequence>
<dbReference type="RefSeq" id="WP_038091664.1">
    <property type="nucleotide sequence ID" value="NZ_JMIR01000030.1"/>
</dbReference>
<dbReference type="Gene3D" id="2.30.30.240">
    <property type="entry name" value="PRC-barrel domain"/>
    <property type="match status" value="1"/>
</dbReference>
<keyword evidence="4 5" id="KW-0143">Chaperone</keyword>
<evidence type="ECO:0000256" key="3">
    <source>
        <dbReference type="ARBA" id="ARBA00022552"/>
    </source>
</evidence>
<proteinExistence type="inferred from homology"/>
<dbReference type="SUPFAM" id="SSF50346">
    <property type="entry name" value="PRC-barrel domain"/>
    <property type="match status" value="1"/>
</dbReference>
<feature type="domain" description="RimM N-terminal" evidence="6">
    <location>
        <begin position="9"/>
        <end position="92"/>
    </location>
</feature>
<dbReference type="GO" id="GO:0006364">
    <property type="term" value="P:rRNA processing"/>
    <property type="evidence" value="ECO:0007669"/>
    <property type="project" value="UniProtKB-UniRule"/>
</dbReference>
<dbReference type="InterPro" id="IPR009000">
    <property type="entry name" value="Transl_B-barrel_sf"/>
</dbReference>
<dbReference type="Pfam" id="PF01782">
    <property type="entry name" value="RimM"/>
    <property type="match status" value="1"/>
</dbReference>
<keyword evidence="1 5" id="KW-0963">Cytoplasm</keyword>
<dbReference type="OrthoDB" id="9810331at2"/>
<dbReference type="AlphaFoldDB" id="A0A074LLC8"/>
<dbReference type="PANTHER" id="PTHR33692:SF1">
    <property type="entry name" value="RIBOSOME MATURATION FACTOR RIMM"/>
    <property type="match status" value="1"/>
</dbReference>
<comment type="subcellular location">
    <subcellularLocation>
        <location evidence="5">Cytoplasm</location>
    </subcellularLocation>
</comment>
<accession>A0A074LLC8</accession>
<dbReference type="EMBL" id="JMIR01000030">
    <property type="protein sequence ID" value="KEO81914.1"/>
    <property type="molecule type" value="Genomic_DNA"/>
</dbReference>
<reference evidence="8 9" key="1">
    <citation type="journal article" date="2013" name="Int. J. Syst. Evol. Microbiol.">
        <title>Tumebacillus flagellatus sp. nov., an alpha-amylase/pullulanase-producing bacterium isolated from cassava wastewater.</title>
        <authorList>
            <person name="Wang Q."/>
            <person name="Xie N."/>
            <person name="Qin Y."/>
            <person name="Shen N."/>
            <person name="Zhu J."/>
            <person name="Mi H."/>
            <person name="Huang R."/>
        </authorList>
    </citation>
    <scope>NUCLEOTIDE SEQUENCE [LARGE SCALE GENOMIC DNA]</scope>
    <source>
        <strain evidence="8 9">GST4</strain>
    </source>
</reference>
<evidence type="ECO:0000259" key="7">
    <source>
        <dbReference type="Pfam" id="PF05239"/>
    </source>
</evidence>
<organism evidence="8 9">
    <name type="scientific">Tumebacillus flagellatus</name>
    <dbReference type="NCBI Taxonomy" id="1157490"/>
    <lineage>
        <taxon>Bacteria</taxon>
        <taxon>Bacillati</taxon>
        <taxon>Bacillota</taxon>
        <taxon>Bacilli</taxon>
        <taxon>Bacillales</taxon>
        <taxon>Alicyclobacillaceae</taxon>
        <taxon>Tumebacillus</taxon>
    </lineage>
</organism>
<comment type="domain">
    <text evidence="5">The PRC barrel domain binds ribosomal protein uS19.</text>
</comment>
<dbReference type="InterPro" id="IPR002676">
    <property type="entry name" value="RimM_N"/>
</dbReference>
<comment type="similarity">
    <text evidence="5">Belongs to the RimM family.</text>
</comment>
<evidence type="ECO:0000259" key="6">
    <source>
        <dbReference type="Pfam" id="PF01782"/>
    </source>
</evidence>
<evidence type="ECO:0000256" key="4">
    <source>
        <dbReference type="ARBA" id="ARBA00023186"/>
    </source>
</evidence>
<comment type="function">
    <text evidence="5">An accessory protein needed during the final step in the assembly of 30S ribosomal subunit, possibly for assembly of the head region. Essential for efficient processing of 16S rRNA. May be needed both before and after RbfA during the maturation of 16S rRNA. It has affinity for free ribosomal 30S subunits but not for 70S ribosomes.</text>
</comment>
<evidence type="ECO:0000256" key="5">
    <source>
        <dbReference type="HAMAP-Rule" id="MF_00014"/>
    </source>
</evidence>
<gene>
    <name evidence="5" type="primary">rimM</name>
    <name evidence="8" type="ORF">EL26_17955</name>
</gene>
<comment type="caution">
    <text evidence="8">The sequence shown here is derived from an EMBL/GenBank/DDBJ whole genome shotgun (WGS) entry which is preliminary data.</text>
</comment>
<dbReference type="STRING" id="1157490.EL26_17955"/>
<dbReference type="InterPro" id="IPR011033">
    <property type="entry name" value="PRC_barrel-like_sf"/>
</dbReference>
<keyword evidence="2 5" id="KW-0690">Ribosome biogenesis</keyword>
<dbReference type="InterPro" id="IPR011961">
    <property type="entry name" value="RimM"/>
</dbReference>
<dbReference type="GO" id="GO:0042274">
    <property type="term" value="P:ribosomal small subunit biogenesis"/>
    <property type="evidence" value="ECO:0007669"/>
    <property type="project" value="UniProtKB-UniRule"/>
</dbReference>
<keyword evidence="9" id="KW-1185">Reference proteome</keyword>
<dbReference type="GO" id="GO:0005737">
    <property type="term" value="C:cytoplasm"/>
    <property type="evidence" value="ECO:0007669"/>
    <property type="project" value="UniProtKB-SubCell"/>
</dbReference>
<dbReference type="InterPro" id="IPR027275">
    <property type="entry name" value="PRC-brl_dom"/>
</dbReference>
<evidence type="ECO:0000313" key="8">
    <source>
        <dbReference type="EMBL" id="KEO81914.1"/>
    </source>
</evidence>
<dbReference type="eggNOG" id="COG0806">
    <property type="taxonomic scope" value="Bacteria"/>
</dbReference>
<dbReference type="HAMAP" id="MF_00014">
    <property type="entry name" value="Ribosome_mat_RimM"/>
    <property type="match status" value="1"/>
</dbReference>
<dbReference type="SUPFAM" id="SSF50447">
    <property type="entry name" value="Translation proteins"/>
    <property type="match status" value="1"/>
</dbReference>